<evidence type="ECO:0000256" key="6">
    <source>
        <dbReference type="SAM" id="MobiDB-lite"/>
    </source>
</evidence>
<accession>A0ABW1YI78</accession>
<dbReference type="Pfam" id="PF13356">
    <property type="entry name" value="Arm-DNA-bind_3"/>
    <property type="match status" value="1"/>
</dbReference>
<keyword evidence="4" id="KW-0233">DNA recombination</keyword>
<dbReference type="InterPro" id="IPR038488">
    <property type="entry name" value="Integrase_DNA-bd_sf"/>
</dbReference>
<dbReference type="InterPro" id="IPR013762">
    <property type="entry name" value="Integrase-like_cat_sf"/>
</dbReference>
<evidence type="ECO:0000256" key="1">
    <source>
        <dbReference type="ARBA" id="ARBA00008857"/>
    </source>
</evidence>
<dbReference type="InterPro" id="IPR010998">
    <property type="entry name" value="Integrase_recombinase_N"/>
</dbReference>
<sequence>MADTTPAPGGKRGAANKVKLTDHYLRNLKPKASGRYKVWDTDNPRLVVDVLASGKKVFRAYYLHNGKPKFFTIGPYGTVTLAQARKHAGEIHSKTISGSDPIEEKRQAAKQQEAAKQQAELSKQLVLKTFLEEVYEPWAREDQGLKSVSHTLKNIQRDFSWLLDQQMDSLQPEEIDKWKKRELERGLSKHSINRRLNSLRAPYSMAYKKRYLQFNPLSQVENVKARENKRVRHLSVDEEETLRKKLRERTEQQTKSPKPSFSYYLEPMVLLTLNTGMRLGEALQLEWKNVNFEQGIITLTDDTTKSKKTRHIPMNDEAKQILTDWGKNRTRGNLVFPSPRTGKRMNKINSWLPFIRGTGIENFRFHDLRHTFASKLVMRGVPLYDVKELLGHAKLEETERYAHLSPEHLKKHVQKLNKKQTQPGALEKLLKNATEEQRQMIAAILMEGK</sequence>
<dbReference type="PANTHER" id="PTHR30629">
    <property type="entry name" value="PROPHAGE INTEGRASE"/>
    <property type="match status" value="1"/>
</dbReference>
<evidence type="ECO:0000259" key="7">
    <source>
        <dbReference type="PROSITE" id="PS51898"/>
    </source>
</evidence>
<dbReference type="Pfam" id="PF00589">
    <property type="entry name" value="Phage_integrase"/>
    <property type="match status" value="1"/>
</dbReference>
<keyword evidence="3 5" id="KW-0238">DNA-binding</keyword>
<dbReference type="InterPro" id="IPR050808">
    <property type="entry name" value="Phage_Integrase"/>
</dbReference>
<keyword evidence="10" id="KW-1185">Reference proteome</keyword>
<dbReference type="InterPro" id="IPR011010">
    <property type="entry name" value="DNA_brk_join_enz"/>
</dbReference>
<evidence type="ECO:0000259" key="8">
    <source>
        <dbReference type="PROSITE" id="PS51900"/>
    </source>
</evidence>
<evidence type="ECO:0000256" key="5">
    <source>
        <dbReference type="PROSITE-ProRule" id="PRU01248"/>
    </source>
</evidence>
<evidence type="ECO:0000313" key="9">
    <source>
        <dbReference type="EMBL" id="MFC6632420.1"/>
    </source>
</evidence>
<name>A0ABW1YI78_9GAMM</name>
<proteinExistence type="inferred from homology"/>
<feature type="domain" description="Tyr recombinase" evidence="7">
    <location>
        <begin position="229"/>
        <end position="414"/>
    </location>
</feature>
<dbReference type="PROSITE" id="PS51898">
    <property type="entry name" value="TYR_RECOMBINASE"/>
    <property type="match status" value="1"/>
</dbReference>
<feature type="region of interest" description="Disordered" evidence="6">
    <location>
        <begin position="237"/>
        <end position="258"/>
    </location>
</feature>
<evidence type="ECO:0000256" key="4">
    <source>
        <dbReference type="ARBA" id="ARBA00023172"/>
    </source>
</evidence>
<dbReference type="Proteomes" id="UP001596425">
    <property type="component" value="Unassembled WGS sequence"/>
</dbReference>
<dbReference type="Gene3D" id="1.10.443.10">
    <property type="entry name" value="Intergrase catalytic core"/>
    <property type="match status" value="1"/>
</dbReference>
<evidence type="ECO:0000256" key="3">
    <source>
        <dbReference type="ARBA" id="ARBA00023125"/>
    </source>
</evidence>
<dbReference type="RefSeq" id="WP_193193505.1">
    <property type="nucleotide sequence ID" value="NZ_JACZFR010000047.1"/>
</dbReference>
<protein>
    <submittedName>
        <fullName evidence="9">Tyrosine-type recombinase/integrase</fullName>
    </submittedName>
</protein>
<dbReference type="InterPro" id="IPR044068">
    <property type="entry name" value="CB"/>
</dbReference>
<evidence type="ECO:0000256" key="2">
    <source>
        <dbReference type="ARBA" id="ARBA00022908"/>
    </source>
</evidence>
<organism evidence="9 10">
    <name type="scientific">Microbulbifer taiwanensis</name>
    <dbReference type="NCBI Taxonomy" id="986746"/>
    <lineage>
        <taxon>Bacteria</taxon>
        <taxon>Pseudomonadati</taxon>
        <taxon>Pseudomonadota</taxon>
        <taxon>Gammaproteobacteria</taxon>
        <taxon>Cellvibrionales</taxon>
        <taxon>Microbulbiferaceae</taxon>
        <taxon>Microbulbifer</taxon>
    </lineage>
</organism>
<dbReference type="Gene3D" id="1.10.150.130">
    <property type="match status" value="1"/>
</dbReference>
<evidence type="ECO:0000313" key="10">
    <source>
        <dbReference type="Proteomes" id="UP001596425"/>
    </source>
</evidence>
<dbReference type="InterPro" id="IPR025166">
    <property type="entry name" value="Integrase_DNA_bind_dom"/>
</dbReference>
<dbReference type="SUPFAM" id="SSF56349">
    <property type="entry name" value="DNA breaking-rejoining enzymes"/>
    <property type="match status" value="1"/>
</dbReference>
<comment type="similarity">
    <text evidence="1">Belongs to the 'phage' integrase family.</text>
</comment>
<dbReference type="CDD" id="cd00796">
    <property type="entry name" value="INT_Rci_Hp1_C"/>
    <property type="match status" value="1"/>
</dbReference>
<feature type="domain" description="Core-binding (CB)" evidence="8">
    <location>
        <begin position="129"/>
        <end position="207"/>
    </location>
</feature>
<comment type="caution">
    <text evidence="9">The sequence shown here is derived from an EMBL/GenBank/DDBJ whole genome shotgun (WGS) entry which is preliminary data.</text>
</comment>
<dbReference type="InterPro" id="IPR002104">
    <property type="entry name" value="Integrase_catalytic"/>
</dbReference>
<dbReference type="Gene3D" id="3.30.160.390">
    <property type="entry name" value="Integrase, DNA-binding domain"/>
    <property type="match status" value="1"/>
</dbReference>
<reference evidence="10" key="1">
    <citation type="journal article" date="2019" name="Int. J. Syst. Evol. Microbiol.">
        <title>The Global Catalogue of Microorganisms (GCM) 10K type strain sequencing project: providing services to taxonomists for standard genome sequencing and annotation.</title>
        <authorList>
            <consortium name="The Broad Institute Genomics Platform"/>
            <consortium name="The Broad Institute Genome Sequencing Center for Infectious Disease"/>
            <person name="Wu L."/>
            <person name="Ma J."/>
        </authorList>
    </citation>
    <scope>NUCLEOTIDE SEQUENCE [LARGE SCALE GENOMIC DNA]</scope>
    <source>
        <strain evidence="10">CGMCC 1.13718</strain>
    </source>
</reference>
<feature type="region of interest" description="Disordered" evidence="6">
    <location>
        <begin position="91"/>
        <end position="115"/>
    </location>
</feature>
<dbReference type="PANTHER" id="PTHR30629:SF2">
    <property type="entry name" value="PROPHAGE INTEGRASE INTS-RELATED"/>
    <property type="match status" value="1"/>
</dbReference>
<dbReference type="EMBL" id="JBHSVR010000001">
    <property type="protein sequence ID" value="MFC6632420.1"/>
    <property type="molecule type" value="Genomic_DNA"/>
</dbReference>
<dbReference type="PROSITE" id="PS51900">
    <property type="entry name" value="CB"/>
    <property type="match status" value="1"/>
</dbReference>
<gene>
    <name evidence="9" type="ORF">ACFQBM_03965</name>
</gene>
<keyword evidence="2" id="KW-0229">DNA integration</keyword>